<proteinExistence type="predicted"/>
<protein>
    <recommendedName>
        <fullName evidence="10">cGMP-dependent protein kinase</fullName>
    </recommendedName>
</protein>
<evidence type="ECO:0000256" key="10">
    <source>
        <dbReference type="ARBA" id="ARBA00024113"/>
    </source>
</evidence>
<dbReference type="GO" id="GO:0004691">
    <property type="term" value="F:cAMP-dependent protein kinase activity"/>
    <property type="evidence" value="ECO:0007669"/>
    <property type="project" value="TreeGrafter"/>
</dbReference>
<feature type="domain" description="Cyclic nucleotide-binding" evidence="13">
    <location>
        <begin position="177"/>
        <end position="279"/>
    </location>
</feature>
<dbReference type="OrthoDB" id="100546at2759"/>
<keyword evidence="7" id="KW-0418">Kinase</keyword>
<dbReference type="GO" id="GO:0005952">
    <property type="term" value="C:cAMP-dependent protein kinase complex"/>
    <property type="evidence" value="ECO:0007669"/>
    <property type="project" value="TreeGrafter"/>
</dbReference>
<dbReference type="PROSITE" id="PS00888">
    <property type="entry name" value="CNMP_BINDING_1"/>
    <property type="match status" value="1"/>
</dbReference>
<evidence type="ECO:0000313" key="14">
    <source>
        <dbReference type="EMBL" id="OMJ72133.1"/>
    </source>
</evidence>
<dbReference type="InterPro" id="IPR000719">
    <property type="entry name" value="Prot_kinase_dom"/>
</dbReference>
<evidence type="ECO:0000256" key="6">
    <source>
        <dbReference type="ARBA" id="ARBA00022741"/>
    </source>
</evidence>
<dbReference type="Pfam" id="PF00027">
    <property type="entry name" value="cNMP_binding"/>
    <property type="match status" value="3"/>
</dbReference>
<organism evidence="14 15">
    <name type="scientific">Stentor coeruleus</name>
    <dbReference type="NCBI Taxonomy" id="5963"/>
    <lineage>
        <taxon>Eukaryota</taxon>
        <taxon>Sar</taxon>
        <taxon>Alveolata</taxon>
        <taxon>Ciliophora</taxon>
        <taxon>Postciliodesmatophora</taxon>
        <taxon>Heterotrichea</taxon>
        <taxon>Heterotrichida</taxon>
        <taxon>Stentoridae</taxon>
        <taxon>Stentor</taxon>
    </lineage>
</organism>
<reference evidence="14 15" key="1">
    <citation type="submission" date="2016-11" db="EMBL/GenBank/DDBJ databases">
        <title>The macronuclear genome of Stentor coeruleus: a giant cell with tiny introns.</title>
        <authorList>
            <person name="Slabodnick M."/>
            <person name="Ruby J.G."/>
            <person name="Reiff S.B."/>
            <person name="Swart E.C."/>
            <person name="Gosai S."/>
            <person name="Prabakaran S."/>
            <person name="Witkowska E."/>
            <person name="Larue G.E."/>
            <person name="Fisher S."/>
            <person name="Freeman R.M."/>
            <person name="Gunawardena J."/>
            <person name="Chu W."/>
            <person name="Stover N.A."/>
            <person name="Gregory B.D."/>
            <person name="Nowacki M."/>
            <person name="Derisi J."/>
            <person name="Roy S.W."/>
            <person name="Marshall W.F."/>
            <person name="Sood P."/>
        </authorList>
    </citation>
    <scope>NUCLEOTIDE SEQUENCE [LARGE SCALE GENOMIC DNA]</scope>
    <source>
        <strain evidence="14">WM001</strain>
    </source>
</reference>
<keyword evidence="6" id="KW-0547">Nucleotide-binding</keyword>
<evidence type="ECO:0000313" key="15">
    <source>
        <dbReference type="Proteomes" id="UP000187209"/>
    </source>
</evidence>
<dbReference type="CDD" id="cd00038">
    <property type="entry name" value="CAP_ED"/>
    <property type="match status" value="3"/>
</dbReference>
<dbReference type="Proteomes" id="UP000187209">
    <property type="component" value="Unassembled WGS sequence"/>
</dbReference>
<dbReference type="PANTHER" id="PTHR24353:SF37">
    <property type="entry name" value="CAMP-DEPENDENT PROTEIN KINASE CATALYTIC SUBUNIT PRKX"/>
    <property type="match status" value="1"/>
</dbReference>
<dbReference type="GO" id="GO:0046872">
    <property type="term" value="F:metal ion binding"/>
    <property type="evidence" value="ECO:0007669"/>
    <property type="project" value="UniProtKB-KW"/>
</dbReference>
<evidence type="ECO:0000259" key="13">
    <source>
        <dbReference type="PROSITE" id="PS50042"/>
    </source>
</evidence>
<dbReference type="Pfam" id="PF00069">
    <property type="entry name" value="Pkinase"/>
    <property type="match status" value="1"/>
</dbReference>
<keyword evidence="3" id="KW-0723">Serine/threonine-protein kinase</keyword>
<dbReference type="PANTHER" id="PTHR24353">
    <property type="entry name" value="CYCLIC NUCLEOTIDE-DEPENDENT PROTEIN KINASE"/>
    <property type="match status" value="1"/>
</dbReference>
<feature type="region of interest" description="Disordered" evidence="11">
    <location>
        <begin position="1"/>
        <end position="27"/>
    </location>
</feature>
<keyword evidence="4" id="KW-0808">Transferase</keyword>
<evidence type="ECO:0000256" key="2">
    <source>
        <dbReference type="ARBA" id="ARBA00022490"/>
    </source>
</evidence>
<name>A0A1R2B5R4_9CILI</name>
<dbReference type="GO" id="GO:0005524">
    <property type="term" value="F:ATP binding"/>
    <property type="evidence" value="ECO:0007669"/>
    <property type="project" value="UniProtKB-KW"/>
</dbReference>
<dbReference type="InterPro" id="IPR018490">
    <property type="entry name" value="cNMP-bd_dom_sf"/>
</dbReference>
<feature type="domain" description="Cyclic nucleotide-binding" evidence="13">
    <location>
        <begin position="59"/>
        <end position="157"/>
    </location>
</feature>
<evidence type="ECO:0000259" key="12">
    <source>
        <dbReference type="PROSITE" id="PS50011"/>
    </source>
</evidence>
<keyword evidence="15" id="KW-1185">Reference proteome</keyword>
<dbReference type="EMBL" id="MPUH01000927">
    <property type="protein sequence ID" value="OMJ72133.1"/>
    <property type="molecule type" value="Genomic_DNA"/>
</dbReference>
<keyword evidence="5" id="KW-0479">Metal-binding</keyword>
<evidence type="ECO:0000256" key="1">
    <source>
        <dbReference type="ARBA" id="ARBA00001946"/>
    </source>
</evidence>
<dbReference type="SUPFAM" id="SSF56112">
    <property type="entry name" value="Protein kinase-like (PK-like)"/>
    <property type="match status" value="1"/>
</dbReference>
<dbReference type="PROSITE" id="PS00109">
    <property type="entry name" value="PROTEIN_KINASE_TYR"/>
    <property type="match status" value="1"/>
</dbReference>
<dbReference type="InterPro" id="IPR008266">
    <property type="entry name" value="Tyr_kinase_AS"/>
</dbReference>
<dbReference type="Gene3D" id="3.30.200.20">
    <property type="entry name" value="Phosphorylase Kinase, domain 1"/>
    <property type="match status" value="1"/>
</dbReference>
<keyword evidence="2" id="KW-0963">Cytoplasm</keyword>
<comment type="caution">
    <text evidence="14">The sequence shown here is derived from an EMBL/GenBank/DDBJ whole genome shotgun (WGS) entry which is preliminary data.</text>
</comment>
<keyword evidence="8" id="KW-0067">ATP-binding</keyword>
<dbReference type="InterPro" id="IPR011009">
    <property type="entry name" value="Kinase-like_dom_sf"/>
</dbReference>
<feature type="domain" description="Cyclic nucleotide-binding" evidence="13">
    <location>
        <begin position="413"/>
        <end position="498"/>
    </location>
</feature>
<dbReference type="AlphaFoldDB" id="A0A1R2B5R4"/>
<evidence type="ECO:0000256" key="7">
    <source>
        <dbReference type="ARBA" id="ARBA00022777"/>
    </source>
</evidence>
<feature type="domain" description="Protein kinase" evidence="12">
    <location>
        <begin position="533"/>
        <end position="784"/>
    </location>
</feature>
<keyword evidence="9" id="KW-0460">Magnesium</keyword>
<dbReference type="InterPro" id="IPR018488">
    <property type="entry name" value="cNMP-bd_CS"/>
</dbReference>
<gene>
    <name evidence="14" type="ORF">SteCoe_29492</name>
</gene>
<dbReference type="SUPFAM" id="SSF51206">
    <property type="entry name" value="cAMP-binding domain-like"/>
    <property type="match status" value="4"/>
</dbReference>
<evidence type="ECO:0000256" key="11">
    <source>
        <dbReference type="SAM" id="MobiDB-lite"/>
    </source>
</evidence>
<evidence type="ECO:0000256" key="8">
    <source>
        <dbReference type="ARBA" id="ARBA00022840"/>
    </source>
</evidence>
<dbReference type="InterPro" id="IPR000595">
    <property type="entry name" value="cNMP-bd_dom"/>
</dbReference>
<evidence type="ECO:0000256" key="9">
    <source>
        <dbReference type="ARBA" id="ARBA00022842"/>
    </source>
</evidence>
<dbReference type="PROSITE" id="PS50011">
    <property type="entry name" value="PROTEIN_KINASE_DOM"/>
    <property type="match status" value="1"/>
</dbReference>
<sequence length="846" mass="96476">MGKCVSKSSNDTDKERSRLTLPTDPDESIPEIMNSKTLKKVLNNEDKTLISAALKKQYLFCSLGESEMEIVYYSLKHYTVEKDSIIFEQGSAGKKFYIIESGKIEVYRNSVKKAILGRGDTFGEMALLTNQARRATLKTAETTTLWGIGRLQFKAALEIIYSKNYPINREFISNLQLFAGLSEKDKDLLTKSAIQHEYVDNTRIICEGDEGTLLFIIKEGAAIAKIQGVEQSRLFKGDMFGESVVMGNNQIRNCSIFAVGRVQCLSIDKDSIVSIIGENYKEIIYRSQANYSLNSDKLLGMLQKGQIIAIVNEMEWRNFAKGDVVIPSKGKNSRIYVLCTGKTRTSTTTFGANQVFGLGNANQKAVLNENLIAETEVTIGVCKRRVIEMITKSEFKSLKFQLKITRFLKKISITSIFDQSKIHYLAAKASIIEFDAKEIIYRHNDDADCFYVIRRGAVEIFFDGKLLRVLGKYDVFGESCLEEELRPRTARAQINTECVMIPANEYRILMSQQMMPRLGTRKSLFVVFNLNQLLLIHKVSYEGYKSVYLATLSGTEPTLQVTVIDKKLIDTIEKCNFIVQEKTIAMCSEHHLLLKFVKSFVDKRFVYITYDYIPYQSFISVFKGCVNEDIAQFIAACLVQVLDYFHSKDIVYRDLCPENILVKNNGYIMLSSFWSAKIVKARTNTIIGNIFYSAPEMLLGKGYTKSLDYWNLGILIFELLYGYLPFGVKKSDTPLEVTDKIIKNPLQFPPDSKLIKANDFISILLIKDPRERAKIKEIKYSKWMSSVDMSRINSEEDIAPFKPNIPKFVRKNSKTSETISLQRYVNESVGSDDLKPLVKFNWERYF</sequence>
<evidence type="ECO:0000256" key="4">
    <source>
        <dbReference type="ARBA" id="ARBA00022679"/>
    </source>
</evidence>
<dbReference type="Gene3D" id="1.10.510.10">
    <property type="entry name" value="Transferase(Phosphotransferase) domain 1"/>
    <property type="match status" value="1"/>
</dbReference>
<feature type="domain" description="Cyclic nucleotide-binding" evidence="13">
    <location>
        <begin position="298"/>
        <end position="344"/>
    </location>
</feature>
<dbReference type="InterPro" id="IPR014710">
    <property type="entry name" value="RmlC-like_jellyroll"/>
</dbReference>
<accession>A0A1R2B5R4</accession>
<dbReference type="SMART" id="SM00100">
    <property type="entry name" value="cNMP"/>
    <property type="match status" value="4"/>
</dbReference>
<evidence type="ECO:0000256" key="5">
    <source>
        <dbReference type="ARBA" id="ARBA00022723"/>
    </source>
</evidence>
<evidence type="ECO:0000256" key="3">
    <source>
        <dbReference type="ARBA" id="ARBA00022527"/>
    </source>
</evidence>
<comment type="cofactor">
    <cofactor evidence="1">
        <name>Mg(2+)</name>
        <dbReference type="ChEBI" id="CHEBI:18420"/>
    </cofactor>
</comment>
<dbReference type="PRINTS" id="PR00103">
    <property type="entry name" value="CAMPKINASE"/>
</dbReference>
<dbReference type="Gene3D" id="2.60.120.10">
    <property type="entry name" value="Jelly Rolls"/>
    <property type="match status" value="4"/>
</dbReference>
<dbReference type="PROSITE" id="PS50042">
    <property type="entry name" value="CNMP_BINDING_3"/>
    <property type="match status" value="4"/>
</dbReference>